<reference evidence="2 3" key="1">
    <citation type="submission" date="2018-04" db="EMBL/GenBank/DDBJ databases">
        <title>Cupriavidus necator CR12 genome sequencing and assembly.</title>
        <authorList>
            <person name="Ben Fekih I."/>
            <person name="Mazhar H.S."/>
            <person name="Bello S.K."/>
            <person name="Rensing C."/>
        </authorList>
    </citation>
    <scope>NUCLEOTIDE SEQUENCE [LARGE SCALE GENOMIC DNA]</scope>
    <source>
        <strain evidence="2 3">CR12</strain>
    </source>
</reference>
<dbReference type="AlphaFoldDB" id="A0A367PPW0"/>
<feature type="domain" description="Serine aminopeptidase S33" evidence="1">
    <location>
        <begin position="62"/>
        <end position="228"/>
    </location>
</feature>
<dbReference type="GO" id="GO:0016020">
    <property type="term" value="C:membrane"/>
    <property type="evidence" value="ECO:0007669"/>
    <property type="project" value="TreeGrafter"/>
</dbReference>
<accession>A0A367PPW0</accession>
<dbReference type="EMBL" id="QDHA01000007">
    <property type="protein sequence ID" value="RCJ09961.1"/>
    <property type="molecule type" value="Genomic_DNA"/>
</dbReference>
<sequence length="253" mass="27583">MSRWVFLRGLTRESRHWGSLPARWEAAGLGRPLLPDLPGNGALSAQPAPWSVPEMVTAVRRQLSAAGAHGPYRVLAMSLGAMAATEWASAYPEEVGGLVLVNTSMRPFCTPAQRLRPRNWGKLLRVAQRWQDRAYCERTIHAITCARTDTLARDIETWQAIAADAPVSRQSALAQLLAAARYRAPASAPRCPALLLASAADRLVNPVCSARIAQAWDAQLLTHHWAGHDLPHDDPQWLCKAVAGSVILTLSRG</sequence>
<evidence type="ECO:0000259" key="1">
    <source>
        <dbReference type="Pfam" id="PF12146"/>
    </source>
</evidence>
<dbReference type="SUPFAM" id="SSF53474">
    <property type="entry name" value="alpha/beta-Hydrolases"/>
    <property type="match status" value="1"/>
</dbReference>
<dbReference type="GO" id="GO:0016787">
    <property type="term" value="F:hydrolase activity"/>
    <property type="evidence" value="ECO:0007669"/>
    <property type="project" value="UniProtKB-KW"/>
</dbReference>
<dbReference type="Proteomes" id="UP000253501">
    <property type="component" value="Unassembled WGS sequence"/>
</dbReference>
<dbReference type="InterPro" id="IPR050266">
    <property type="entry name" value="AB_hydrolase_sf"/>
</dbReference>
<dbReference type="InterPro" id="IPR029058">
    <property type="entry name" value="AB_hydrolase_fold"/>
</dbReference>
<dbReference type="Pfam" id="PF12146">
    <property type="entry name" value="Hydrolase_4"/>
    <property type="match status" value="1"/>
</dbReference>
<dbReference type="PANTHER" id="PTHR43798:SF33">
    <property type="entry name" value="HYDROLASE, PUTATIVE (AFU_ORTHOLOGUE AFUA_2G14860)-RELATED"/>
    <property type="match status" value="1"/>
</dbReference>
<dbReference type="Gene3D" id="3.40.50.1820">
    <property type="entry name" value="alpha/beta hydrolase"/>
    <property type="match status" value="1"/>
</dbReference>
<keyword evidence="2" id="KW-0378">Hydrolase</keyword>
<name>A0A367PPW0_CUPNE</name>
<protein>
    <submittedName>
        <fullName evidence="2">Alpha/beta hydrolase</fullName>
    </submittedName>
</protein>
<proteinExistence type="predicted"/>
<dbReference type="InterPro" id="IPR022742">
    <property type="entry name" value="Hydrolase_4"/>
</dbReference>
<dbReference type="PANTHER" id="PTHR43798">
    <property type="entry name" value="MONOACYLGLYCEROL LIPASE"/>
    <property type="match status" value="1"/>
</dbReference>
<gene>
    <name evidence="2" type="ORF">DDK22_03100</name>
</gene>
<evidence type="ECO:0000313" key="2">
    <source>
        <dbReference type="EMBL" id="RCJ09961.1"/>
    </source>
</evidence>
<evidence type="ECO:0000313" key="3">
    <source>
        <dbReference type="Proteomes" id="UP000253501"/>
    </source>
</evidence>
<organism evidence="2 3">
    <name type="scientific">Cupriavidus necator</name>
    <name type="common">Alcaligenes eutrophus</name>
    <name type="synonym">Ralstonia eutropha</name>
    <dbReference type="NCBI Taxonomy" id="106590"/>
    <lineage>
        <taxon>Bacteria</taxon>
        <taxon>Pseudomonadati</taxon>
        <taxon>Pseudomonadota</taxon>
        <taxon>Betaproteobacteria</taxon>
        <taxon>Burkholderiales</taxon>
        <taxon>Burkholderiaceae</taxon>
        <taxon>Cupriavidus</taxon>
    </lineage>
</organism>
<comment type="caution">
    <text evidence="2">The sequence shown here is derived from an EMBL/GenBank/DDBJ whole genome shotgun (WGS) entry which is preliminary data.</text>
</comment>
<dbReference type="RefSeq" id="WP_114130653.1">
    <property type="nucleotide sequence ID" value="NZ_CP068435.1"/>
</dbReference>